<feature type="compositionally biased region" description="Polar residues" evidence="1">
    <location>
        <begin position="273"/>
        <end position="285"/>
    </location>
</feature>
<feature type="compositionally biased region" description="Polar residues" evidence="1">
    <location>
        <begin position="503"/>
        <end position="515"/>
    </location>
</feature>
<feature type="compositionally biased region" description="Polar residues" evidence="1">
    <location>
        <begin position="37"/>
        <end position="55"/>
    </location>
</feature>
<proteinExistence type="predicted"/>
<feature type="compositionally biased region" description="Basic and acidic residues" evidence="1">
    <location>
        <begin position="235"/>
        <end position="250"/>
    </location>
</feature>
<feature type="compositionally biased region" description="Basic and acidic residues" evidence="1">
    <location>
        <begin position="60"/>
        <end position="72"/>
    </location>
</feature>
<feature type="compositionally biased region" description="Basic residues" evidence="1">
    <location>
        <begin position="251"/>
        <end position="260"/>
    </location>
</feature>
<comment type="caution">
    <text evidence="3">The sequence shown here is derived from an EMBL/GenBank/DDBJ whole genome shotgun (WGS) entry which is preliminary data.</text>
</comment>
<evidence type="ECO:0000313" key="4">
    <source>
        <dbReference type="Proteomes" id="UP000765507"/>
    </source>
</evidence>
<dbReference type="Pfam" id="PF15391">
    <property type="entry name" value="DUF4614"/>
    <property type="match status" value="1"/>
</dbReference>
<evidence type="ECO:0000256" key="1">
    <source>
        <dbReference type="SAM" id="MobiDB-lite"/>
    </source>
</evidence>
<gene>
    <name evidence="3" type="ORF">G0U57_009355</name>
</gene>
<dbReference type="OrthoDB" id="2151530at2759"/>
<dbReference type="InterPro" id="IPR040120">
    <property type="entry name" value="C19orf44-like"/>
</dbReference>
<dbReference type="AlphaFoldDB" id="A0A8T1SGA9"/>
<dbReference type="PANTHER" id="PTHR22409:SF2">
    <property type="entry name" value="CHROMOSOME 19 OPEN READING FRAME 44"/>
    <property type="match status" value="1"/>
</dbReference>
<feature type="region of interest" description="Disordered" evidence="1">
    <location>
        <begin position="1"/>
        <end position="90"/>
    </location>
</feature>
<dbReference type="Proteomes" id="UP000765507">
    <property type="component" value="Unassembled WGS sequence"/>
</dbReference>
<evidence type="ECO:0000313" key="3">
    <source>
        <dbReference type="EMBL" id="KAG6927790.1"/>
    </source>
</evidence>
<evidence type="ECO:0000259" key="2">
    <source>
        <dbReference type="Pfam" id="PF15391"/>
    </source>
</evidence>
<reference evidence="3 4" key="1">
    <citation type="journal article" date="2020" name="G3 (Bethesda)">
        <title>Draft Genome of the Common Snapping Turtle, Chelydra serpentina, a Model for Phenotypic Plasticity in Reptiles.</title>
        <authorList>
            <person name="Das D."/>
            <person name="Singh S.K."/>
            <person name="Bierstedt J."/>
            <person name="Erickson A."/>
            <person name="Galli G.L.J."/>
            <person name="Crossley D.A. 2nd"/>
            <person name="Rhen T."/>
        </authorList>
    </citation>
    <scope>NUCLEOTIDE SEQUENCE [LARGE SCALE GENOMIC DNA]</scope>
    <source>
        <strain evidence="3">KW</strain>
    </source>
</reference>
<feature type="domain" description="DUF4614" evidence="2">
    <location>
        <begin position="479"/>
        <end position="655"/>
    </location>
</feature>
<feature type="region of interest" description="Disordered" evidence="1">
    <location>
        <begin position="473"/>
        <end position="532"/>
    </location>
</feature>
<organism evidence="3 4">
    <name type="scientific">Chelydra serpentina</name>
    <name type="common">Snapping turtle</name>
    <name type="synonym">Testudo serpentina</name>
    <dbReference type="NCBI Taxonomy" id="8475"/>
    <lineage>
        <taxon>Eukaryota</taxon>
        <taxon>Metazoa</taxon>
        <taxon>Chordata</taxon>
        <taxon>Craniata</taxon>
        <taxon>Vertebrata</taxon>
        <taxon>Euteleostomi</taxon>
        <taxon>Archelosauria</taxon>
        <taxon>Testudinata</taxon>
        <taxon>Testudines</taxon>
        <taxon>Cryptodira</taxon>
        <taxon>Durocryptodira</taxon>
        <taxon>Americhelydia</taxon>
        <taxon>Chelydroidea</taxon>
        <taxon>Chelydridae</taxon>
        <taxon>Chelydra</taxon>
    </lineage>
</organism>
<sequence>MRREAPRSLDLSPRAGRGPAGGRQGHVDSSHKKLTISKHSSAPTPDSYSDLSIGNTEMGETDKNKNLKRESLMETQFSHSRFLKKKHHAQRNQLNQNTGAMQEGNKHVAKKPLDIASKVRSSAVLRKLAQIESKIMTRKVQMDFSDTELDLKISDEKNLSARSSLEESARGSRYLEKNDTVKENVTSSKVHFKGESSCQTTKNKVPIRKQLGLDSDEEEMRQLLGSSLEFSSENENQKDVTKFSKPDRKLFIKSKMKSPPRRSLPPKKQSSSTNLFSAPSLLSRNSQKRTSDRINPQTPSPPSRNLQRLTSMSFQSPTSIKDSIAETASPRRNPIKQSQVSLSERSEIKSLDELFSKATDTEDATSESSNDFRLNILSIDDLDQNVFGDREALKQMETDIQIAKKSNKDSEPNVFPVNNDQTPLKVVSALTSTNAAFDNDMEGEIMTEAEISEFLSEISTDYLSIRQVFPGPEESTVNSEYSEDFEKSLSLPVSETTDRRSLSEMSVGQSNSSVYSRKDLSPSLSSPQSNKKWHETVSRVTVKEMAVQTTDSPFTYYWSKRDGTAILGPAVGCSYIDPVPIASHVVTMDAIEALTAYSPAVFALNDMLKQHLILTQQFVETIHHLHLSLVESLENETFQYHTLAEAKEYIKTHKSPPLTIEQALEEVQKMKEQ</sequence>
<dbReference type="PANTHER" id="PTHR22409">
    <property type="entry name" value="CHROMOSOME 19 OPEN READING FRAME 44"/>
    <property type="match status" value="1"/>
</dbReference>
<protein>
    <recommendedName>
        <fullName evidence="2">DUF4614 domain-containing protein</fullName>
    </recommendedName>
</protein>
<dbReference type="EMBL" id="JAHGAV010000242">
    <property type="protein sequence ID" value="KAG6927790.1"/>
    <property type="molecule type" value="Genomic_DNA"/>
</dbReference>
<feature type="region of interest" description="Disordered" evidence="1">
    <location>
        <begin position="227"/>
        <end position="344"/>
    </location>
</feature>
<keyword evidence="4" id="KW-1185">Reference proteome</keyword>
<feature type="compositionally biased region" description="Polar residues" evidence="1">
    <location>
        <begin position="293"/>
        <end position="321"/>
    </location>
</feature>
<dbReference type="InterPro" id="IPR027884">
    <property type="entry name" value="DUF4614"/>
</dbReference>
<name>A0A8T1SGA9_CHESE</name>
<accession>A0A8T1SGA9</accession>
<feature type="compositionally biased region" description="Basic residues" evidence="1">
    <location>
        <begin position="81"/>
        <end position="90"/>
    </location>
</feature>